<dbReference type="EC" id="3.2.-.-" evidence="5"/>
<evidence type="ECO:0000313" key="5">
    <source>
        <dbReference type="EMBL" id="AOS44107.1"/>
    </source>
</evidence>
<dbReference type="KEGG" id="obg:Verru16b_01168"/>
<accession>A0A1D8AT88</accession>
<feature type="chain" id="PRO_5009105116" evidence="3">
    <location>
        <begin position="23"/>
        <end position="315"/>
    </location>
</feature>
<evidence type="ECO:0000256" key="3">
    <source>
        <dbReference type="SAM" id="SignalP"/>
    </source>
</evidence>
<protein>
    <submittedName>
        <fullName evidence="5">Pyrimidine-specific ribonucleoside hydrolase RihA</fullName>
        <ecNumber evidence="5">3.2.-.-</ecNumber>
    </submittedName>
</protein>
<feature type="signal peptide" evidence="3">
    <location>
        <begin position="1"/>
        <end position="22"/>
    </location>
</feature>
<evidence type="ECO:0000256" key="1">
    <source>
        <dbReference type="ARBA" id="ARBA00022801"/>
    </source>
</evidence>
<dbReference type="InterPro" id="IPR001910">
    <property type="entry name" value="Inosine/uridine_hydrolase_dom"/>
</dbReference>
<keyword evidence="6" id="KW-1185">Reference proteome</keyword>
<dbReference type="InterPro" id="IPR036452">
    <property type="entry name" value="Ribo_hydro-like"/>
</dbReference>
<dbReference type="Proteomes" id="UP000095228">
    <property type="component" value="Chromosome"/>
</dbReference>
<dbReference type="RefSeq" id="WP_083270132.1">
    <property type="nucleotide sequence ID" value="NZ_CP016094.1"/>
</dbReference>
<dbReference type="Pfam" id="PF01156">
    <property type="entry name" value="IU_nuc_hydro"/>
    <property type="match status" value="1"/>
</dbReference>
<evidence type="ECO:0000313" key="6">
    <source>
        <dbReference type="Proteomes" id="UP000095228"/>
    </source>
</evidence>
<dbReference type="STRING" id="1838286.Verru16b_01168"/>
<dbReference type="OrthoDB" id="128573at2"/>
<name>A0A1D8AT88_9BACT</name>
<proteinExistence type="predicted"/>
<dbReference type="GO" id="GO:0005829">
    <property type="term" value="C:cytosol"/>
    <property type="evidence" value="ECO:0007669"/>
    <property type="project" value="TreeGrafter"/>
</dbReference>
<dbReference type="GO" id="GO:0006152">
    <property type="term" value="P:purine nucleoside catabolic process"/>
    <property type="evidence" value="ECO:0007669"/>
    <property type="project" value="TreeGrafter"/>
</dbReference>
<dbReference type="AlphaFoldDB" id="A0A1D8AT88"/>
<dbReference type="PANTHER" id="PTHR12304:SF4">
    <property type="entry name" value="URIDINE NUCLEOSIDASE"/>
    <property type="match status" value="1"/>
</dbReference>
<dbReference type="EMBL" id="CP016094">
    <property type="protein sequence ID" value="AOS44107.1"/>
    <property type="molecule type" value="Genomic_DNA"/>
</dbReference>
<keyword evidence="2 5" id="KW-0326">Glycosidase</keyword>
<reference evidence="5 6" key="1">
    <citation type="submission" date="2016-06" db="EMBL/GenBank/DDBJ databases">
        <title>Three novel species with peptidoglycan cell walls form the new genus Lacunisphaera gen. nov. in the family Opitutaceae of the verrucomicrobial subdivision 4.</title>
        <authorList>
            <person name="Rast P."/>
            <person name="Gloeckner I."/>
            <person name="Jogler M."/>
            <person name="Boedeker C."/>
            <person name="Jeske O."/>
            <person name="Wiegand S."/>
            <person name="Reinhardt R."/>
            <person name="Schumann P."/>
            <person name="Rohde M."/>
            <person name="Spring S."/>
            <person name="Gloeckner F.O."/>
            <person name="Jogler C."/>
        </authorList>
    </citation>
    <scope>NUCLEOTIDE SEQUENCE [LARGE SCALE GENOMIC DNA]</scope>
    <source>
        <strain evidence="5 6">IG16b</strain>
    </source>
</reference>
<dbReference type="InterPro" id="IPR023186">
    <property type="entry name" value="IUNH"/>
</dbReference>
<gene>
    <name evidence="5" type="primary">rihA_1</name>
    <name evidence="5" type="ORF">Verru16b_01168</name>
</gene>
<dbReference type="Gene3D" id="3.90.245.10">
    <property type="entry name" value="Ribonucleoside hydrolase-like"/>
    <property type="match status" value="1"/>
</dbReference>
<organism evidence="5 6">
    <name type="scientific">Lacunisphaera limnophila</name>
    <dbReference type="NCBI Taxonomy" id="1838286"/>
    <lineage>
        <taxon>Bacteria</taxon>
        <taxon>Pseudomonadati</taxon>
        <taxon>Verrucomicrobiota</taxon>
        <taxon>Opitutia</taxon>
        <taxon>Opitutales</taxon>
        <taxon>Opitutaceae</taxon>
        <taxon>Lacunisphaera</taxon>
    </lineage>
</organism>
<keyword evidence="3" id="KW-0732">Signal</keyword>
<feature type="domain" description="Inosine/uridine-preferring nucleoside hydrolase" evidence="4">
    <location>
        <begin position="31"/>
        <end position="307"/>
    </location>
</feature>
<evidence type="ECO:0000256" key="2">
    <source>
        <dbReference type="ARBA" id="ARBA00023295"/>
    </source>
</evidence>
<evidence type="ECO:0000259" key="4">
    <source>
        <dbReference type="Pfam" id="PF01156"/>
    </source>
</evidence>
<keyword evidence="1 5" id="KW-0378">Hydrolase</keyword>
<dbReference type="GO" id="GO:0008477">
    <property type="term" value="F:purine nucleosidase activity"/>
    <property type="evidence" value="ECO:0007669"/>
    <property type="project" value="TreeGrafter"/>
</dbReference>
<sequence>MNPTPWLRRLAILLVLTVSAFAAAPQAPIPVLFDTDIGTDIDDAYALAQILHSPELQLVGVTTVSGDAVARARLAAKLLAVAGQPGIPVYAGTSTAAQNMKHAEWAAGFTSPALHESGGVEFLRQQINARPGELTLIAVGEMTNVAALLESEPGIGRKIKAIALMGGSVRRGYAPASAPEPEWNLKSNIRAAQIVFASGVPLLVAPLDSTADLKLTSAWKVRLFSQGTPLNDALASLDYVWRHTNHWGGTDPTLFDNLAVALVATPGVAPLTPLHLTVEADGLTREHADRPANAQVVLTTDIPAFLEYFTARLER</sequence>
<dbReference type="PANTHER" id="PTHR12304">
    <property type="entry name" value="INOSINE-URIDINE PREFERRING NUCLEOSIDE HYDROLASE"/>
    <property type="match status" value="1"/>
</dbReference>
<dbReference type="SUPFAM" id="SSF53590">
    <property type="entry name" value="Nucleoside hydrolase"/>
    <property type="match status" value="1"/>
</dbReference>